<comment type="subcellular location">
    <subcellularLocation>
        <location evidence="1">Mitochondrion inner membrane</location>
    </subcellularLocation>
</comment>
<evidence type="ECO:0000256" key="4">
    <source>
        <dbReference type="ARBA" id="ARBA00022547"/>
    </source>
</evidence>
<dbReference type="AlphaFoldDB" id="F2TVY4"/>
<evidence type="ECO:0000256" key="7">
    <source>
        <dbReference type="ARBA" id="ARBA00022990"/>
    </source>
</evidence>
<evidence type="ECO:0000256" key="14">
    <source>
        <dbReference type="ARBA" id="ARBA00064647"/>
    </source>
</evidence>
<dbReference type="OrthoDB" id="2125027at2759"/>
<dbReference type="Pfam" id="PF05680">
    <property type="entry name" value="ATP-synt_E"/>
    <property type="match status" value="1"/>
</dbReference>
<evidence type="ECO:0000313" key="19">
    <source>
        <dbReference type="Proteomes" id="UP000007799"/>
    </source>
</evidence>
<dbReference type="Proteomes" id="UP000007799">
    <property type="component" value="Unassembled WGS sequence"/>
</dbReference>
<protein>
    <recommendedName>
        <fullName evidence="15">ATP synthase F(0) complex subunit e, mitochondrial</fullName>
    </recommendedName>
    <alternativeName>
        <fullName evidence="12">ATP synthase membrane subunit e</fullName>
    </alternativeName>
</protein>
<evidence type="ECO:0000256" key="2">
    <source>
        <dbReference type="ARBA" id="ARBA00007333"/>
    </source>
</evidence>
<comment type="similarity">
    <text evidence="2">Belongs to the ATPase e subunit family.</text>
</comment>
<feature type="compositionally biased region" description="Basic and acidic residues" evidence="16">
    <location>
        <begin position="33"/>
        <end position="48"/>
    </location>
</feature>
<evidence type="ECO:0000256" key="3">
    <source>
        <dbReference type="ARBA" id="ARBA00022448"/>
    </source>
</evidence>
<keyword evidence="5" id="KW-0375">Hydrogen ion transport</keyword>
<keyword evidence="7" id="KW-0007">Acetylation</keyword>
<feature type="chain" id="PRO_5003290044" description="ATP synthase F(0) complex subunit e, mitochondrial" evidence="17">
    <location>
        <begin position="24"/>
        <end position="88"/>
    </location>
</feature>
<evidence type="ECO:0000256" key="8">
    <source>
        <dbReference type="ARBA" id="ARBA00023065"/>
    </source>
</evidence>
<evidence type="ECO:0000256" key="11">
    <source>
        <dbReference type="ARBA" id="ARBA00023310"/>
    </source>
</evidence>
<dbReference type="GO" id="GO:0015078">
    <property type="term" value="F:proton transmembrane transporter activity"/>
    <property type="evidence" value="ECO:0007669"/>
    <property type="project" value="InterPro"/>
</dbReference>
<dbReference type="PANTHER" id="PTHR12427:SF1">
    <property type="entry name" value="ATP SYNTHASE SUBUNIT E, MITOCHONDRIAL"/>
    <property type="match status" value="1"/>
</dbReference>
<evidence type="ECO:0000256" key="6">
    <source>
        <dbReference type="ARBA" id="ARBA00022792"/>
    </source>
</evidence>
<evidence type="ECO:0000256" key="1">
    <source>
        <dbReference type="ARBA" id="ARBA00004273"/>
    </source>
</evidence>
<dbReference type="PANTHER" id="PTHR12427">
    <property type="entry name" value="ATP SYNTHASE E CHAIN, MITOCHONDRIAL"/>
    <property type="match status" value="1"/>
</dbReference>
<keyword evidence="3" id="KW-0813">Transport</keyword>
<evidence type="ECO:0000256" key="12">
    <source>
        <dbReference type="ARBA" id="ARBA00032202"/>
    </source>
</evidence>
<evidence type="ECO:0000256" key="9">
    <source>
        <dbReference type="ARBA" id="ARBA00023128"/>
    </source>
</evidence>
<keyword evidence="6" id="KW-0999">Mitochondrion inner membrane</keyword>
<comment type="subunit">
    <text evidence="14">Component of the ATP synthase complex composed at least of ATP5F1A/subunit alpha, ATP5F1B/subunit beta, ATP5MC1/subunit c (homooctomer), MT-ATP6/subunit a, MT-ATP8/subunit 8, ATP5ME/subunit e, ATP5MF/subunit f, ATP5MG/subunit g, ATP5MK/subunit k, ATP5MJ/subunit j, ATP5F1C/subunit gamma, ATP5F1D/subunit delta, ATP5F1E/subunit epsilon, ATP5PF/subunit F6, ATP5PB/subunit b, ATP5PD/subunit d, ATP5PO/subunit OSCP. ATP synthase complex consists of a soluble F(1) head domain (subunits alpha(3) and beta(3)) - the catalytic core - and a membrane F(0) domain - the membrane proton channel (subunits c, a, 8, e, f, g, k and j). These two domains are linked by a central stalk (subunits gamma, delta, and epsilon) rotating inside the F1 region and a stationary peripheral stalk (subunits F6, b, d, and OSCP).</text>
</comment>
<dbReference type="GO" id="GO:0005743">
    <property type="term" value="C:mitochondrial inner membrane"/>
    <property type="evidence" value="ECO:0007669"/>
    <property type="project" value="UniProtKB-SubCell"/>
</dbReference>
<dbReference type="InterPro" id="IPR008386">
    <property type="entry name" value="ATP_synth_F0_esu_mt"/>
</dbReference>
<feature type="region of interest" description="Disordered" evidence="16">
    <location>
        <begin position="33"/>
        <end position="71"/>
    </location>
</feature>
<evidence type="ECO:0000256" key="10">
    <source>
        <dbReference type="ARBA" id="ARBA00023136"/>
    </source>
</evidence>
<reference evidence="18" key="1">
    <citation type="submission" date="2009-08" db="EMBL/GenBank/DDBJ databases">
        <title>Annotation of Salpingoeca rosetta.</title>
        <authorList>
            <consortium name="The Broad Institute Genome Sequencing Platform"/>
            <person name="Russ C."/>
            <person name="Cuomo C."/>
            <person name="Burger G."/>
            <person name="Gray M.W."/>
            <person name="Holland P.W.H."/>
            <person name="King N."/>
            <person name="Lang F.B.F."/>
            <person name="Roger A.J."/>
            <person name="Ruiz-Trillo I."/>
            <person name="Young S.K."/>
            <person name="Zeng Q."/>
            <person name="Gargeya S."/>
            <person name="Alvarado L."/>
            <person name="Berlin A."/>
            <person name="Chapman S.B."/>
            <person name="Chen Z."/>
            <person name="Freedman E."/>
            <person name="Gellesch M."/>
            <person name="Goldberg J."/>
            <person name="Griggs A."/>
            <person name="Gujja S."/>
            <person name="Heilman E."/>
            <person name="Heiman D."/>
            <person name="Howarth C."/>
            <person name="Mehta T."/>
            <person name="Neiman D."/>
            <person name="Pearson M."/>
            <person name="Roberts A."/>
            <person name="Saif S."/>
            <person name="Shea T."/>
            <person name="Shenoy N."/>
            <person name="Sisk P."/>
            <person name="Stolte C."/>
            <person name="Sykes S."/>
            <person name="White J."/>
            <person name="Yandava C."/>
            <person name="Haas B."/>
            <person name="Nusbaum C."/>
            <person name="Birren B."/>
        </authorList>
    </citation>
    <scope>NUCLEOTIDE SEQUENCE [LARGE SCALE GENOMIC DNA]</scope>
    <source>
        <strain evidence="18">ATCC 50818</strain>
    </source>
</reference>
<evidence type="ECO:0000256" key="5">
    <source>
        <dbReference type="ARBA" id="ARBA00022781"/>
    </source>
</evidence>
<keyword evidence="19" id="KW-1185">Reference proteome</keyword>
<evidence type="ECO:0000256" key="16">
    <source>
        <dbReference type="SAM" id="MobiDB-lite"/>
    </source>
</evidence>
<keyword evidence="11" id="KW-0066">ATP synthesis</keyword>
<keyword evidence="9" id="KW-0496">Mitochondrion</keyword>
<dbReference type="RefSeq" id="XP_004998801.1">
    <property type="nucleotide sequence ID" value="XM_004998744.1"/>
</dbReference>
<proteinExistence type="inferred from homology"/>
<dbReference type="GeneID" id="16067611"/>
<dbReference type="EMBL" id="GL832955">
    <property type="protein sequence ID" value="EGD72230.1"/>
    <property type="molecule type" value="Genomic_DNA"/>
</dbReference>
<gene>
    <name evidence="18" type="ORF">PTSG_00250</name>
</gene>
<dbReference type="GO" id="GO:0045259">
    <property type="term" value="C:proton-transporting ATP synthase complex"/>
    <property type="evidence" value="ECO:0007669"/>
    <property type="project" value="UniProtKB-KW"/>
</dbReference>
<dbReference type="GO" id="GO:0015986">
    <property type="term" value="P:proton motive force-driven ATP synthesis"/>
    <property type="evidence" value="ECO:0007669"/>
    <property type="project" value="InterPro"/>
</dbReference>
<evidence type="ECO:0000256" key="17">
    <source>
        <dbReference type="SAM" id="SignalP"/>
    </source>
</evidence>
<name>F2TVY4_SALR5</name>
<comment type="function">
    <text evidence="13">Subunit e, of the mitochondrial membrane ATP synthase complex (F(1)F(0) ATP synthase or Complex V) that produces ATP from ADP in the presence of a proton gradient across the membrane which is generated by electron transport complexes of the respiratory chain. ATP synthase complex consist of a soluble F(1) head domain - the catalytic core - and a membrane F(1) domain - the membrane proton channel. These two domains are linked by a central stalk rotating inside the F(1) region and a stationary peripheral stalk. During catalysis, ATP synthesis in the catalytic domain of F(1) is coupled via a rotary mechanism of the central stalk subunits to proton translocation. In vivo, can only synthesize ATP although its ATP hydrolase activity can be activated artificially in vitro. Part of the complex F(0) domain.</text>
</comment>
<keyword evidence="4" id="KW-0138">CF(0)</keyword>
<evidence type="ECO:0000256" key="15">
    <source>
        <dbReference type="ARBA" id="ARBA00074682"/>
    </source>
</evidence>
<sequence length="88" mass="9587">MSSVSPTVKFCRWALLVTGVVYGASHHSTLAKREAAAKKAQEAQEAKKQKAQKAQAASSTNDLEMDPNSPNFDLEKVLLSLEKQEAKN</sequence>
<evidence type="ECO:0000313" key="18">
    <source>
        <dbReference type="EMBL" id="EGD72230.1"/>
    </source>
</evidence>
<feature type="signal peptide" evidence="17">
    <location>
        <begin position="1"/>
        <end position="23"/>
    </location>
</feature>
<keyword evidence="10" id="KW-0472">Membrane</keyword>
<dbReference type="KEGG" id="sre:PTSG_00250"/>
<dbReference type="InParanoid" id="F2TVY4"/>
<evidence type="ECO:0000256" key="13">
    <source>
        <dbReference type="ARBA" id="ARBA00057306"/>
    </source>
</evidence>
<accession>F2TVY4</accession>
<organism evidence="19">
    <name type="scientific">Salpingoeca rosetta (strain ATCC 50818 / BSB-021)</name>
    <dbReference type="NCBI Taxonomy" id="946362"/>
    <lineage>
        <taxon>Eukaryota</taxon>
        <taxon>Choanoflagellata</taxon>
        <taxon>Craspedida</taxon>
        <taxon>Salpingoecidae</taxon>
        <taxon>Salpingoeca</taxon>
    </lineage>
</organism>
<keyword evidence="17" id="KW-0732">Signal</keyword>
<keyword evidence="8" id="KW-0406">Ion transport</keyword>